<feature type="transmembrane region" description="Helical" evidence="8">
    <location>
        <begin position="57"/>
        <end position="78"/>
    </location>
</feature>
<dbReference type="GO" id="GO:0012505">
    <property type="term" value="C:endomembrane system"/>
    <property type="evidence" value="ECO:0007669"/>
    <property type="project" value="UniProtKB-SubCell"/>
</dbReference>
<evidence type="ECO:0000256" key="3">
    <source>
        <dbReference type="ARBA" id="ARBA00022737"/>
    </source>
</evidence>
<name>K3WIN8_GLOUD</name>
<dbReference type="GO" id="GO:0042626">
    <property type="term" value="F:ATPase-coupled transmembrane transporter activity"/>
    <property type="evidence" value="ECO:0007669"/>
    <property type="project" value="TreeGrafter"/>
</dbReference>
<dbReference type="HOGENOM" id="CLU_1762480_0_0_1"/>
<evidence type="ECO:0000256" key="7">
    <source>
        <dbReference type="ARBA" id="ARBA00023136"/>
    </source>
</evidence>
<evidence type="ECO:0000313" key="9">
    <source>
        <dbReference type="EnsemblProtists" id="PYU1_T004830"/>
    </source>
</evidence>
<sequence length="148" mass="16928">MSCRQQCELRGMIGQLNNRRRQGQSVRQASLCLRMREIREREIAVIRKYDYLRANNMVVLSLAQTFMVAMCFFVYVYQGNTIDVPTAFTLLAFANVCRMPFGIFSNAVVFASEAIASMQRISKFLAADEIEINLNQDLRKAMCANAHL</sequence>
<dbReference type="VEuPathDB" id="FungiDB:PYU1_G004819"/>
<keyword evidence="6 8" id="KW-1133">Transmembrane helix</keyword>
<dbReference type="InParanoid" id="K3WIN8"/>
<dbReference type="EMBL" id="GL376564">
    <property type="status" value="NOT_ANNOTATED_CDS"/>
    <property type="molecule type" value="Genomic_DNA"/>
</dbReference>
<evidence type="ECO:0000256" key="6">
    <source>
        <dbReference type="ARBA" id="ARBA00022989"/>
    </source>
</evidence>
<feature type="transmembrane region" description="Helical" evidence="8">
    <location>
        <begin position="90"/>
        <end position="111"/>
    </location>
</feature>
<dbReference type="GO" id="GO:0016020">
    <property type="term" value="C:membrane"/>
    <property type="evidence" value="ECO:0007669"/>
    <property type="project" value="InterPro"/>
</dbReference>
<dbReference type="STRING" id="431595.K3WIN8"/>
<evidence type="ECO:0000256" key="1">
    <source>
        <dbReference type="ARBA" id="ARBA00004127"/>
    </source>
</evidence>
<evidence type="ECO:0008006" key="11">
    <source>
        <dbReference type="Google" id="ProtNLM"/>
    </source>
</evidence>
<dbReference type="InterPro" id="IPR036640">
    <property type="entry name" value="ABC1_TM_sf"/>
</dbReference>
<keyword evidence="10" id="KW-1185">Reference proteome</keyword>
<evidence type="ECO:0000313" key="10">
    <source>
        <dbReference type="Proteomes" id="UP000019132"/>
    </source>
</evidence>
<keyword evidence="5" id="KW-0067">ATP-binding</keyword>
<dbReference type="Gene3D" id="1.20.1560.10">
    <property type="entry name" value="ABC transporter type 1, transmembrane domain"/>
    <property type="match status" value="1"/>
</dbReference>
<dbReference type="PANTHER" id="PTHR24223:SF443">
    <property type="entry name" value="MULTIDRUG-RESISTANCE LIKE PROTEIN 1, ISOFORM I"/>
    <property type="match status" value="1"/>
</dbReference>
<reference evidence="10" key="1">
    <citation type="journal article" date="2010" name="Genome Biol.">
        <title>Genome sequence of the necrotrophic plant pathogen Pythium ultimum reveals original pathogenicity mechanisms and effector repertoire.</title>
        <authorList>
            <person name="Levesque C.A."/>
            <person name="Brouwer H."/>
            <person name="Cano L."/>
            <person name="Hamilton J.P."/>
            <person name="Holt C."/>
            <person name="Huitema E."/>
            <person name="Raffaele S."/>
            <person name="Robideau G.P."/>
            <person name="Thines M."/>
            <person name="Win J."/>
            <person name="Zerillo M.M."/>
            <person name="Beakes G.W."/>
            <person name="Boore J.L."/>
            <person name="Busam D."/>
            <person name="Dumas B."/>
            <person name="Ferriera S."/>
            <person name="Fuerstenberg S.I."/>
            <person name="Gachon C.M."/>
            <person name="Gaulin E."/>
            <person name="Govers F."/>
            <person name="Grenville-Briggs L."/>
            <person name="Horner N."/>
            <person name="Hostetler J."/>
            <person name="Jiang R.H."/>
            <person name="Johnson J."/>
            <person name="Krajaejun T."/>
            <person name="Lin H."/>
            <person name="Meijer H.J."/>
            <person name="Moore B."/>
            <person name="Morris P."/>
            <person name="Phuntmart V."/>
            <person name="Puiu D."/>
            <person name="Shetty J."/>
            <person name="Stajich J.E."/>
            <person name="Tripathy S."/>
            <person name="Wawra S."/>
            <person name="van West P."/>
            <person name="Whitty B.R."/>
            <person name="Coutinho P.M."/>
            <person name="Henrissat B."/>
            <person name="Martin F."/>
            <person name="Thomas P.D."/>
            <person name="Tyler B.M."/>
            <person name="De Vries R.P."/>
            <person name="Kamoun S."/>
            <person name="Yandell M."/>
            <person name="Tisserat N."/>
            <person name="Buell C.R."/>
        </authorList>
    </citation>
    <scope>NUCLEOTIDE SEQUENCE</scope>
    <source>
        <strain evidence="10">DAOM:BR144</strain>
    </source>
</reference>
<dbReference type="PANTHER" id="PTHR24223">
    <property type="entry name" value="ATP-BINDING CASSETTE SUB-FAMILY C"/>
    <property type="match status" value="1"/>
</dbReference>
<keyword evidence="4" id="KW-0547">Nucleotide-binding</keyword>
<reference evidence="9" key="3">
    <citation type="submission" date="2015-02" db="UniProtKB">
        <authorList>
            <consortium name="EnsemblProtists"/>
        </authorList>
    </citation>
    <scope>IDENTIFICATION</scope>
    <source>
        <strain evidence="9">DAOM BR144</strain>
    </source>
</reference>
<proteinExistence type="predicted"/>
<dbReference type="Proteomes" id="UP000019132">
    <property type="component" value="Unassembled WGS sequence"/>
</dbReference>
<dbReference type="SUPFAM" id="SSF90123">
    <property type="entry name" value="ABC transporter transmembrane region"/>
    <property type="match status" value="1"/>
</dbReference>
<evidence type="ECO:0000256" key="4">
    <source>
        <dbReference type="ARBA" id="ARBA00022741"/>
    </source>
</evidence>
<evidence type="ECO:0000256" key="8">
    <source>
        <dbReference type="SAM" id="Phobius"/>
    </source>
</evidence>
<dbReference type="InterPro" id="IPR050173">
    <property type="entry name" value="ABC_transporter_C-like"/>
</dbReference>
<evidence type="ECO:0000256" key="2">
    <source>
        <dbReference type="ARBA" id="ARBA00022692"/>
    </source>
</evidence>
<keyword evidence="3" id="KW-0677">Repeat</keyword>
<dbReference type="EnsemblProtists" id="PYU1_T004830">
    <property type="protein sequence ID" value="PYU1_T004830"/>
    <property type="gene ID" value="PYU1_G004819"/>
</dbReference>
<reference evidence="10" key="2">
    <citation type="submission" date="2010-04" db="EMBL/GenBank/DDBJ databases">
        <authorList>
            <person name="Buell R."/>
            <person name="Hamilton J."/>
            <person name="Hostetler J."/>
        </authorList>
    </citation>
    <scope>NUCLEOTIDE SEQUENCE [LARGE SCALE GENOMIC DNA]</scope>
    <source>
        <strain evidence="10">DAOM:BR144</strain>
    </source>
</reference>
<dbReference type="GO" id="GO:0005524">
    <property type="term" value="F:ATP binding"/>
    <property type="evidence" value="ECO:0007669"/>
    <property type="project" value="UniProtKB-KW"/>
</dbReference>
<keyword evidence="2 8" id="KW-0812">Transmembrane</keyword>
<dbReference type="eggNOG" id="KOG0054">
    <property type="taxonomic scope" value="Eukaryota"/>
</dbReference>
<organism evidence="9 10">
    <name type="scientific">Globisporangium ultimum (strain ATCC 200006 / CBS 805.95 / DAOM BR144)</name>
    <name type="common">Pythium ultimum</name>
    <dbReference type="NCBI Taxonomy" id="431595"/>
    <lineage>
        <taxon>Eukaryota</taxon>
        <taxon>Sar</taxon>
        <taxon>Stramenopiles</taxon>
        <taxon>Oomycota</taxon>
        <taxon>Peronosporomycetes</taxon>
        <taxon>Pythiales</taxon>
        <taxon>Pythiaceae</taxon>
        <taxon>Globisporangium</taxon>
    </lineage>
</organism>
<comment type="subcellular location">
    <subcellularLocation>
        <location evidence="1">Endomembrane system</location>
        <topology evidence="1">Multi-pass membrane protein</topology>
    </subcellularLocation>
</comment>
<protein>
    <recommendedName>
        <fullName evidence="11">ABC transmembrane type-1 domain-containing protein</fullName>
    </recommendedName>
</protein>
<evidence type="ECO:0000256" key="5">
    <source>
        <dbReference type="ARBA" id="ARBA00022840"/>
    </source>
</evidence>
<keyword evidence="7 8" id="KW-0472">Membrane</keyword>
<dbReference type="AlphaFoldDB" id="K3WIN8"/>
<accession>K3WIN8</accession>